<proteinExistence type="inferred from homology"/>
<dbReference type="PIRSF" id="PIRSF036427">
    <property type="entry name" value="Precrrn-2_mtase"/>
    <property type="match status" value="1"/>
</dbReference>
<comment type="caution">
    <text evidence="5">The sequence shown here is derived from an EMBL/GenBank/DDBJ whole genome shotgun (WGS) entry which is preliminary data.</text>
</comment>
<dbReference type="RefSeq" id="WP_148471596.1">
    <property type="nucleotide sequence ID" value="NZ_JAOQJD010000001.1"/>
</dbReference>
<protein>
    <submittedName>
        <fullName evidence="5">Precorrin-2 C(20)-methyltransferase</fullName>
    </submittedName>
</protein>
<keyword evidence="6" id="KW-1185">Reference proteome</keyword>
<dbReference type="Proteomes" id="UP001481872">
    <property type="component" value="Unassembled WGS sequence"/>
</dbReference>
<evidence type="ECO:0000259" key="4">
    <source>
        <dbReference type="Pfam" id="PF00590"/>
    </source>
</evidence>
<dbReference type="InterPro" id="IPR014777">
    <property type="entry name" value="4pyrrole_Mease_sub1"/>
</dbReference>
<dbReference type="Pfam" id="PF00590">
    <property type="entry name" value="TP_methylase"/>
    <property type="match status" value="1"/>
</dbReference>
<dbReference type="InterPro" id="IPR035996">
    <property type="entry name" value="4pyrrol_Methylase_sf"/>
</dbReference>
<dbReference type="InterPro" id="IPR000878">
    <property type="entry name" value="4pyrrol_Mease"/>
</dbReference>
<reference evidence="5 6" key="1">
    <citation type="submission" date="2024-04" db="EMBL/GenBank/DDBJ databases">
        <title>Human intestinal bacterial collection.</title>
        <authorList>
            <person name="Pauvert C."/>
            <person name="Hitch T.C.A."/>
            <person name="Clavel T."/>
        </authorList>
    </citation>
    <scope>NUCLEOTIDE SEQUENCE [LARGE SCALE GENOMIC DNA]</scope>
    <source>
        <strain evidence="5 6">CLA-SR-H026</strain>
    </source>
</reference>
<feature type="domain" description="Tetrapyrrole methylase" evidence="4">
    <location>
        <begin position="3"/>
        <end position="176"/>
    </location>
</feature>
<dbReference type="SUPFAM" id="SSF53790">
    <property type="entry name" value="Tetrapyrrole methylase"/>
    <property type="match status" value="1"/>
</dbReference>
<evidence type="ECO:0000256" key="2">
    <source>
        <dbReference type="ARBA" id="ARBA00022573"/>
    </source>
</evidence>
<evidence type="ECO:0000256" key="3">
    <source>
        <dbReference type="PIRNR" id="PIRNR036427"/>
    </source>
</evidence>
<comment type="pathway">
    <text evidence="1">Cofactor biosynthesis; adenosylcobalamin biosynthesis.</text>
</comment>
<dbReference type="Gene3D" id="3.40.1010.10">
    <property type="entry name" value="Cobalt-precorrin-4 Transmethylase, Domain 1"/>
    <property type="match status" value="1"/>
</dbReference>
<keyword evidence="2" id="KW-0169">Cobalamin biosynthesis</keyword>
<evidence type="ECO:0000256" key="1">
    <source>
        <dbReference type="ARBA" id="ARBA00004953"/>
    </source>
</evidence>
<name>A0ABV1J5U2_9FIRM</name>
<evidence type="ECO:0000313" key="6">
    <source>
        <dbReference type="Proteomes" id="UP001481872"/>
    </source>
</evidence>
<comment type="similarity">
    <text evidence="3">Belongs to the precorrin methyltransferase family.</text>
</comment>
<evidence type="ECO:0000313" key="5">
    <source>
        <dbReference type="EMBL" id="MEQ3352856.1"/>
    </source>
</evidence>
<dbReference type="InterPro" id="IPR012382">
    <property type="entry name" value="CobI/CbiL"/>
</dbReference>
<gene>
    <name evidence="5" type="ORF">AAA081_00855</name>
</gene>
<dbReference type="EMBL" id="JBBNPS010000001">
    <property type="protein sequence ID" value="MEQ3352856.1"/>
    <property type="molecule type" value="Genomic_DNA"/>
</dbReference>
<dbReference type="CDD" id="cd11645">
    <property type="entry name" value="Precorrin_2_C20_MT"/>
    <property type="match status" value="1"/>
</dbReference>
<sequence>MRKLVGIGVGPGAADLLTLRALRYLQEADHIFIPINRGKSRAYDGVKEFVDDEKVIFLDFPMTEVTTAHYKKAFDAIDEATKAGELTCLLTLGDGTIYATLIEVLAAGDATDFETELVPGIPAFLAGINGVVESLTKKGESFLLTDHLDEAIPAVDTIALLKTTRAEESAARLQAAGYHLLYLEEIETERWVASADSARFAGRKQYMSLIIGRRRPWNMAAIQKHTRGRVRIL</sequence>
<accession>A0ABV1J5U2</accession>
<dbReference type="PANTHER" id="PTHR43467:SF2">
    <property type="entry name" value="COBALT-PRECORRIN-2 C(20)-METHYLTRANSFERASE"/>
    <property type="match status" value="1"/>
</dbReference>
<organism evidence="5 6">
    <name type="scientific">Aedoeadaptatus acetigenes</name>
    <dbReference type="NCBI Taxonomy" id="2981723"/>
    <lineage>
        <taxon>Bacteria</taxon>
        <taxon>Bacillati</taxon>
        <taxon>Bacillota</taxon>
        <taxon>Tissierellia</taxon>
        <taxon>Tissierellales</taxon>
        <taxon>Peptoniphilaceae</taxon>
        <taxon>Aedoeadaptatus</taxon>
    </lineage>
</organism>
<dbReference type="PANTHER" id="PTHR43467">
    <property type="entry name" value="COBALT-PRECORRIN-2 C(20)-METHYLTRANSFERASE"/>
    <property type="match status" value="1"/>
</dbReference>